<evidence type="ECO:0000256" key="3">
    <source>
        <dbReference type="PIRSR" id="PIRSR600183-50"/>
    </source>
</evidence>
<evidence type="ECO:0000259" key="6">
    <source>
        <dbReference type="Pfam" id="PF02784"/>
    </source>
</evidence>
<feature type="active site" description="Proton donor" evidence="3">
    <location>
        <position position="337"/>
    </location>
</feature>
<dbReference type="EMBL" id="VJWA01000001">
    <property type="protein sequence ID" value="TRW17667.1"/>
    <property type="molecule type" value="Genomic_DNA"/>
</dbReference>
<dbReference type="NCBIfam" id="TIGR03099">
    <property type="entry name" value="dCO2ase_PEP1"/>
    <property type="match status" value="1"/>
</dbReference>
<evidence type="ECO:0000313" key="8">
    <source>
        <dbReference type="Proteomes" id="UP000317894"/>
    </source>
</evidence>
<dbReference type="PANTHER" id="PTHR43727:SF2">
    <property type="entry name" value="GROUP IV DECARBOXYLASE"/>
    <property type="match status" value="1"/>
</dbReference>
<dbReference type="InterPro" id="IPR000183">
    <property type="entry name" value="Orn/DAP/Arg_de-COase"/>
</dbReference>
<dbReference type="PANTHER" id="PTHR43727">
    <property type="entry name" value="DIAMINOPIMELATE DECARBOXYLASE"/>
    <property type="match status" value="1"/>
</dbReference>
<keyword evidence="2 3" id="KW-0663">Pyridoxal phosphate</keyword>
<comment type="caution">
    <text evidence="7">The sequence shown here is derived from an EMBL/GenBank/DDBJ whole genome shotgun (WGS) entry which is preliminary data.</text>
</comment>
<dbReference type="InterPro" id="IPR022657">
    <property type="entry name" value="De-COase2_CS"/>
</dbReference>
<gene>
    <name evidence="7" type="ORF">FMM06_05840</name>
</gene>
<evidence type="ECO:0000259" key="5">
    <source>
        <dbReference type="Pfam" id="PF00278"/>
    </source>
</evidence>
<dbReference type="Proteomes" id="UP000317894">
    <property type="component" value="Unassembled WGS sequence"/>
</dbReference>
<comment type="similarity">
    <text evidence="4">Belongs to the Orn/Lys/Arg decarboxylase class-II family.</text>
</comment>
<feature type="modified residue" description="N6-(pyridoxal phosphate)lysine" evidence="3">
    <location>
        <position position="61"/>
    </location>
</feature>
<reference evidence="7 8" key="1">
    <citation type="submission" date="2019-07" db="EMBL/GenBank/DDBJ databases">
        <title>Novel species isolated from glacier.</title>
        <authorList>
            <person name="Liu Q."/>
            <person name="Xin Y.-H."/>
        </authorList>
    </citation>
    <scope>NUCLEOTIDE SEQUENCE [LARGE SCALE GENOMIC DNA]</scope>
    <source>
        <strain evidence="7 8">LB1R16</strain>
    </source>
</reference>
<dbReference type="AlphaFoldDB" id="A0A552UHK3"/>
<dbReference type="InterPro" id="IPR017530">
    <property type="entry name" value="DCO2ase_PEP1"/>
</dbReference>
<dbReference type="InterPro" id="IPR022644">
    <property type="entry name" value="De-COase2_N"/>
</dbReference>
<dbReference type="SUPFAM" id="SSF50621">
    <property type="entry name" value="Alanine racemase C-terminal domain-like"/>
    <property type="match status" value="1"/>
</dbReference>
<dbReference type="RefSeq" id="WP_143555217.1">
    <property type="nucleotide sequence ID" value="NZ_VJWA01000001.1"/>
</dbReference>
<dbReference type="GO" id="GO:0009089">
    <property type="term" value="P:lysine biosynthetic process via diaminopimelate"/>
    <property type="evidence" value="ECO:0007669"/>
    <property type="project" value="TreeGrafter"/>
</dbReference>
<evidence type="ECO:0000256" key="1">
    <source>
        <dbReference type="ARBA" id="ARBA00001933"/>
    </source>
</evidence>
<comment type="cofactor">
    <cofactor evidence="1 3">
        <name>pyridoxal 5'-phosphate</name>
        <dbReference type="ChEBI" id="CHEBI:597326"/>
    </cofactor>
</comment>
<evidence type="ECO:0000313" key="7">
    <source>
        <dbReference type="EMBL" id="TRW17667.1"/>
    </source>
</evidence>
<organism evidence="7 8">
    <name type="scientific">Glacieibacterium frigidum</name>
    <dbReference type="NCBI Taxonomy" id="2593303"/>
    <lineage>
        <taxon>Bacteria</taxon>
        <taxon>Pseudomonadati</taxon>
        <taxon>Pseudomonadota</taxon>
        <taxon>Alphaproteobacteria</taxon>
        <taxon>Sphingomonadales</taxon>
        <taxon>Sphingosinicellaceae</taxon>
        <taxon>Glacieibacterium</taxon>
    </lineage>
</organism>
<dbReference type="Gene3D" id="3.20.20.10">
    <property type="entry name" value="Alanine racemase"/>
    <property type="match status" value="1"/>
</dbReference>
<dbReference type="Gene3D" id="2.40.37.10">
    <property type="entry name" value="Lyase, Ornithine Decarboxylase, Chain A, domain 1"/>
    <property type="match status" value="1"/>
</dbReference>
<evidence type="ECO:0000256" key="2">
    <source>
        <dbReference type="ARBA" id="ARBA00022898"/>
    </source>
</evidence>
<protein>
    <submittedName>
        <fullName evidence="7">Pyridoxal-dependent decarboxylase, exosortase A system-associated</fullName>
    </submittedName>
</protein>
<dbReference type="InterPro" id="IPR009006">
    <property type="entry name" value="Ala_racemase/Decarboxylase_C"/>
</dbReference>
<dbReference type="PRINTS" id="PR01179">
    <property type="entry name" value="ODADCRBXLASE"/>
</dbReference>
<name>A0A552UHK3_9SPHN</name>
<keyword evidence="8" id="KW-1185">Reference proteome</keyword>
<dbReference type="InterPro" id="IPR022643">
    <property type="entry name" value="De-COase2_C"/>
</dbReference>
<dbReference type="OrthoDB" id="9802241at2"/>
<dbReference type="InterPro" id="IPR029066">
    <property type="entry name" value="PLP-binding_barrel"/>
</dbReference>
<proteinExistence type="inferred from homology"/>
<feature type="domain" description="Orn/DAP/Arg decarboxylase 2 C-terminal" evidence="5">
    <location>
        <begin position="33"/>
        <end position="364"/>
    </location>
</feature>
<dbReference type="Pfam" id="PF02784">
    <property type="entry name" value="Orn_Arg_deC_N"/>
    <property type="match status" value="1"/>
</dbReference>
<dbReference type="Pfam" id="PF00278">
    <property type="entry name" value="Orn_DAP_Arg_deC"/>
    <property type="match status" value="1"/>
</dbReference>
<sequence length="386" mass="39460">MSHVPPDFEPVDRELGIAGQPASHWASEGTPVFVYDRAIIAARIAAVREAFPGVELHYAIKANPLPALVEWMGGQVDGLDVASAGELALAARTGLPIGFAGPGKRDAELAEAIAAGATVSIESGGELERFAGLGGRTALLRVNPDFELKGSGMKMGGRGTPFGIDADQVPGVAARAAALGVRIKGFHVYAGSQTLSAAALIEAQAATVALAVRLAGECGIALETLNLGGGFGIPYFANDTALDVAAVGAALPALPGTRLILELGRYLVGESGVYLTRVVDVKTSRGTAFVVADGGMHHQLAASGNLGTVIRRNYPIANASRFAEAATATYDVTGCLCTPLDRLGERVALPDTRVGDLIAVFMAGAYGASASPTAFLGHPPAREVLA</sequence>
<accession>A0A552UHK3</accession>
<dbReference type="PROSITE" id="PS00879">
    <property type="entry name" value="ODR_DC_2_2"/>
    <property type="match status" value="1"/>
</dbReference>
<dbReference type="GO" id="GO:0008836">
    <property type="term" value="F:diaminopimelate decarboxylase activity"/>
    <property type="evidence" value="ECO:0007669"/>
    <property type="project" value="TreeGrafter"/>
</dbReference>
<evidence type="ECO:0000256" key="4">
    <source>
        <dbReference type="RuleBase" id="RU003737"/>
    </source>
</evidence>
<dbReference type="SUPFAM" id="SSF51419">
    <property type="entry name" value="PLP-binding barrel"/>
    <property type="match status" value="1"/>
</dbReference>
<feature type="domain" description="Orn/DAP/Arg decarboxylase 2 N-terminal" evidence="6">
    <location>
        <begin position="40"/>
        <end position="268"/>
    </location>
</feature>